<comment type="caution">
    <text evidence="1">The sequence shown here is derived from an EMBL/GenBank/DDBJ whole genome shotgun (WGS) entry which is preliminary data.</text>
</comment>
<gene>
    <name evidence="1" type="ORF">I4W93_019050</name>
</gene>
<name>A0ABS7XDQ4_9GAMM</name>
<evidence type="ECO:0000313" key="1">
    <source>
        <dbReference type="EMBL" id="MBZ9613698.1"/>
    </source>
</evidence>
<organism evidence="1 2">
    <name type="scientific">Rheinheimera maricola</name>
    <dbReference type="NCBI Taxonomy" id="2793282"/>
    <lineage>
        <taxon>Bacteria</taxon>
        <taxon>Pseudomonadati</taxon>
        <taxon>Pseudomonadota</taxon>
        <taxon>Gammaproteobacteria</taxon>
        <taxon>Chromatiales</taxon>
        <taxon>Chromatiaceae</taxon>
        <taxon>Rheinheimera</taxon>
    </lineage>
</organism>
<protein>
    <recommendedName>
        <fullName evidence="3">YecA family protein</fullName>
    </recommendedName>
</protein>
<sequence length="407" mass="46179">MTKKDEFLTQPSKQDIGEAVAELARSLMKDPNGLASLFQQEDDMAEEELTEEELAEQVALAEQIRQLAAVVPSSLPEALQVLDRINTLLWQTIWQDEALSPGELQVTDLILRIRELEAFSFAPWLQQCLLQELSTLAENADDEACINSATAVVSTLNGIAHQLFDSNCYDEQPGDGIPNQQEAFYEWWPLAMQMVLDMYADEDDIDFDEDFDDTEAEEFNDAQLAFIELSVLEKYQFLAQRLQAFGVDVTPLKPAQLKALQQQDYFDFTEALVALIPQRTNSFSTEPFGAYTEEELRDFYPQHWQAASEATGGEWPLQQLNTELSDENGDSEINVSFIAFGQLHEWTYTHDSSYSDSSFLDDLMEFAEQHLTGRFVFDSQNEYEIGYAYLPTAAADELQQYLSTANC</sequence>
<dbReference type="EMBL" id="JAERPS020000009">
    <property type="protein sequence ID" value="MBZ9613698.1"/>
    <property type="molecule type" value="Genomic_DNA"/>
</dbReference>
<evidence type="ECO:0000313" key="2">
    <source>
        <dbReference type="Proteomes" id="UP000663814"/>
    </source>
</evidence>
<proteinExistence type="predicted"/>
<reference evidence="1 2" key="2">
    <citation type="submission" date="2021-08" db="EMBL/GenBank/DDBJ databases">
        <title>Rheinheimera aquimaris sp. nov., isolated from seawater of the East Sea in Korea.</title>
        <authorList>
            <person name="Kim K.H."/>
            <person name="Wenting R."/>
            <person name="Kim K.R."/>
            <person name="Jeon C.O."/>
        </authorList>
    </citation>
    <scope>NUCLEOTIDE SEQUENCE [LARGE SCALE GENOMIC DNA]</scope>
    <source>
        <strain evidence="1 2">MA-13</strain>
    </source>
</reference>
<evidence type="ECO:0008006" key="3">
    <source>
        <dbReference type="Google" id="ProtNLM"/>
    </source>
</evidence>
<reference evidence="1 2" key="1">
    <citation type="submission" date="2020-12" db="EMBL/GenBank/DDBJ databases">
        <authorList>
            <person name="Ruan W."/>
            <person name="Khan S.A."/>
            <person name="Jeon C.O."/>
        </authorList>
    </citation>
    <scope>NUCLEOTIDE SEQUENCE [LARGE SCALE GENOMIC DNA]</scope>
    <source>
        <strain evidence="1 2">MA-13</strain>
    </source>
</reference>
<accession>A0ABS7XDQ4</accession>
<keyword evidence="2" id="KW-1185">Reference proteome</keyword>
<dbReference type="Proteomes" id="UP000663814">
    <property type="component" value="Unassembled WGS sequence"/>
</dbReference>
<dbReference type="RefSeq" id="WP_205313161.1">
    <property type="nucleotide sequence ID" value="NZ_JAERPS020000009.1"/>
</dbReference>